<organism evidence="6">
    <name type="scientific">Mimivirus LCMiAC02</name>
    <dbReference type="NCBI Taxonomy" id="2506609"/>
    <lineage>
        <taxon>Viruses</taxon>
        <taxon>Varidnaviria</taxon>
        <taxon>Bamfordvirae</taxon>
        <taxon>Nucleocytoviricota</taxon>
        <taxon>Megaviricetes</taxon>
        <taxon>Imitervirales</taxon>
        <taxon>Mimiviridae</taxon>
        <taxon>Klosneuvirinae</taxon>
    </lineage>
</organism>
<dbReference type="PROSITE" id="PS50103">
    <property type="entry name" value="ZF_C3H1"/>
    <property type="match status" value="2"/>
</dbReference>
<dbReference type="SUPFAM" id="SSF90229">
    <property type="entry name" value="CCCH zinc finger"/>
    <property type="match status" value="1"/>
</dbReference>
<dbReference type="InterPro" id="IPR036855">
    <property type="entry name" value="Znf_CCCH_sf"/>
</dbReference>
<keyword evidence="2 4" id="KW-0863">Zinc-finger</keyword>
<feature type="zinc finger region" description="C3H1-type" evidence="4">
    <location>
        <begin position="114"/>
        <end position="141"/>
    </location>
</feature>
<sequence>MRQYNKYNRGNFNKRLSNRETSNKKRILCYNILHDKSCKYGIKCDYAHGLNDQIKDPIRDKVYNMLKENIDMRSIDLIHDKELYNTLIVLTRVCKECSKNLCPGGHNCRIGALNEKYRICYDDMMFGTCSRGECKYIHLTNKGLIPYIIQKKIYDNKFRPNKFGWNILKQVTNNVINKNNNTNIRNNEHMKMNKNMINNILDGSLLTDKILRSYLDNDKLDNSEDYDSDDLFTEDFKMEMVDNYINNAKNISYDEFVKLEKNKNNKDKDIKEENIKI</sequence>
<proteinExistence type="predicted"/>
<dbReference type="InterPro" id="IPR000571">
    <property type="entry name" value="Znf_CCCH"/>
</dbReference>
<evidence type="ECO:0000259" key="5">
    <source>
        <dbReference type="PROSITE" id="PS50103"/>
    </source>
</evidence>
<feature type="domain" description="C3H1-type" evidence="5">
    <location>
        <begin position="114"/>
        <end position="141"/>
    </location>
</feature>
<feature type="zinc finger region" description="C3H1-type" evidence="4">
    <location>
        <begin position="23"/>
        <end position="51"/>
    </location>
</feature>
<dbReference type="EMBL" id="MK500406">
    <property type="protein sequence ID" value="QBK88956.1"/>
    <property type="molecule type" value="Genomic_DNA"/>
</dbReference>
<evidence type="ECO:0000256" key="3">
    <source>
        <dbReference type="ARBA" id="ARBA00022833"/>
    </source>
</evidence>
<keyword evidence="3 4" id="KW-0862">Zinc</keyword>
<keyword evidence="1 4" id="KW-0479">Metal-binding</keyword>
<protein>
    <submittedName>
        <fullName evidence="6">Zinc finger C-x8-C-x5-C-x3-H type protein</fullName>
    </submittedName>
</protein>
<dbReference type="SMART" id="SM00356">
    <property type="entry name" value="ZnF_C3H1"/>
    <property type="match status" value="2"/>
</dbReference>
<reference evidence="6" key="1">
    <citation type="journal article" date="2019" name="MBio">
        <title>Virus Genomes from Deep Sea Sediments Expand the Ocean Megavirome and Support Independent Origins of Viral Gigantism.</title>
        <authorList>
            <person name="Backstrom D."/>
            <person name="Yutin N."/>
            <person name="Jorgensen S.L."/>
            <person name="Dharamshi J."/>
            <person name="Homa F."/>
            <person name="Zaremba-Niedwiedzka K."/>
            <person name="Spang A."/>
            <person name="Wolf Y.I."/>
            <person name="Koonin E.V."/>
            <person name="Ettema T.J."/>
        </authorList>
    </citation>
    <scope>NUCLEOTIDE SEQUENCE</scope>
</reference>
<accession>A0A481Z3J1</accession>
<gene>
    <name evidence="6" type="ORF">LCMiAC02_00490</name>
</gene>
<name>A0A481Z3J1_9VIRU</name>
<evidence type="ECO:0000256" key="1">
    <source>
        <dbReference type="ARBA" id="ARBA00022723"/>
    </source>
</evidence>
<dbReference type="GO" id="GO:0008270">
    <property type="term" value="F:zinc ion binding"/>
    <property type="evidence" value="ECO:0007669"/>
    <property type="project" value="UniProtKB-KW"/>
</dbReference>
<feature type="domain" description="C3H1-type" evidence="5">
    <location>
        <begin position="23"/>
        <end position="51"/>
    </location>
</feature>
<evidence type="ECO:0000313" key="6">
    <source>
        <dbReference type="EMBL" id="QBK88956.1"/>
    </source>
</evidence>
<dbReference type="Gene3D" id="4.10.1000.10">
    <property type="entry name" value="Zinc finger, CCCH-type"/>
    <property type="match status" value="1"/>
</dbReference>
<evidence type="ECO:0000256" key="4">
    <source>
        <dbReference type="PROSITE-ProRule" id="PRU00723"/>
    </source>
</evidence>
<evidence type="ECO:0000256" key="2">
    <source>
        <dbReference type="ARBA" id="ARBA00022771"/>
    </source>
</evidence>